<keyword evidence="6" id="KW-0812">Transmembrane</keyword>
<dbReference type="PANTHER" id="PTHR43133:SF8">
    <property type="entry name" value="RNA POLYMERASE SIGMA FACTOR HI_1459-RELATED"/>
    <property type="match status" value="1"/>
</dbReference>
<dbReference type="PANTHER" id="PTHR43133">
    <property type="entry name" value="RNA POLYMERASE ECF-TYPE SIGMA FACTO"/>
    <property type="match status" value="1"/>
</dbReference>
<evidence type="ECO:0000256" key="4">
    <source>
        <dbReference type="ARBA" id="ARBA00023125"/>
    </source>
</evidence>
<protein>
    <submittedName>
        <fullName evidence="9">RNA polymerase sigma factor</fullName>
    </submittedName>
</protein>
<dbReference type="InterPro" id="IPR014284">
    <property type="entry name" value="RNA_pol_sigma-70_dom"/>
</dbReference>
<feature type="domain" description="RNA polymerase sigma-70 region 2" evidence="7">
    <location>
        <begin position="41"/>
        <end position="105"/>
    </location>
</feature>
<dbReference type="InterPro" id="IPR013325">
    <property type="entry name" value="RNA_pol_sigma_r2"/>
</dbReference>
<dbReference type="Proteomes" id="UP001272242">
    <property type="component" value="Unassembled WGS sequence"/>
</dbReference>
<name>A0ABU5ETI9_9BACT</name>
<evidence type="ECO:0000313" key="9">
    <source>
        <dbReference type="EMBL" id="MDY3558274.1"/>
    </source>
</evidence>
<evidence type="ECO:0000256" key="2">
    <source>
        <dbReference type="ARBA" id="ARBA00023015"/>
    </source>
</evidence>
<comment type="similarity">
    <text evidence="1">Belongs to the sigma-70 factor family. ECF subfamily.</text>
</comment>
<organism evidence="9 10">
    <name type="scientific">Gemmata algarum</name>
    <dbReference type="NCBI Taxonomy" id="2975278"/>
    <lineage>
        <taxon>Bacteria</taxon>
        <taxon>Pseudomonadati</taxon>
        <taxon>Planctomycetota</taxon>
        <taxon>Planctomycetia</taxon>
        <taxon>Gemmatales</taxon>
        <taxon>Gemmataceae</taxon>
        <taxon>Gemmata</taxon>
    </lineage>
</organism>
<dbReference type="Gene3D" id="1.10.1740.10">
    <property type="match status" value="1"/>
</dbReference>
<keyword evidence="6" id="KW-1133">Transmembrane helix</keyword>
<dbReference type="SUPFAM" id="SSF88946">
    <property type="entry name" value="Sigma2 domain of RNA polymerase sigma factors"/>
    <property type="match status" value="1"/>
</dbReference>
<dbReference type="InterPro" id="IPR039425">
    <property type="entry name" value="RNA_pol_sigma-70-like"/>
</dbReference>
<feature type="domain" description="RNA polymerase sigma factor 70 region 4 type 2" evidence="8">
    <location>
        <begin position="132"/>
        <end position="182"/>
    </location>
</feature>
<feature type="transmembrane region" description="Helical" evidence="6">
    <location>
        <begin position="248"/>
        <end position="268"/>
    </location>
</feature>
<proteinExistence type="inferred from homology"/>
<dbReference type="InterPro" id="IPR013249">
    <property type="entry name" value="RNA_pol_sigma70_r4_t2"/>
</dbReference>
<dbReference type="EMBL" id="JAXBLV010000024">
    <property type="protein sequence ID" value="MDY3558274.1"/>
    <property type="molecule type" value="Genomic_DNA"/>
</dbReference>
<evidence type="ECO:0000256" key="1">
    <source>
        <dbReference type="ARBA" id="ARBA00010641"/>
    </source>
</evidence>
<evidence type="ECO:0000259" key="8">
    <source>
        <dbReference type="Pfam" id="PF08281"/>
    </source>
</evidence>
<dbReference type="CDD" id="cd06171">
    <property type="entry name" value="Sigma70_r4"/>
    <property type="match status" value="1"/>
</dbReference>
<dbReference type="RefSeq" id="WP_320685222.1">
    <property type="nucleotide sequence ID" value="NZ_JAXBLV010000024.1"/>
</dbReference>
<reference evidence="10" key="1">
    <citation type="journal article" date="2023" name="Mar. Drugs">
        <title>Gemmata algarum, a Novel Planctomycete Isolated from an Algal Mat, Displays Antimicrobial Activity.</title>
        <authorList>
            <person name="Kumar G."/>
            <person name="Kallscheuer N."/>
            <person name="Kashif M."/>
            <person name="Ahamad S."/>
            <person name="Jagadeeshwari U."/>
            <person name="Pannikurungottu S."/>
            <person name="Haufschild T."/>
            <person name="Kabuu M."/>
            <person name="Sasikala C."/>
            <person name="Jogler C."/>
            <person name="Ramana C."/>
        </authorList>
    </citation>
    <scope>NUCLEOTIDE SEQUENCE [LARGE SCALE GENOMIC DNA]</scope>
    <source>
        <strain evidence="10">JC673</strain>
    </source>
</reference>
<gene>
    <name evidence="9" type="ORF">R5W23_004969</name>
</gene>
<accession>A0ABU5ETI9</accession>
<keyword evidence="6" id="KW-0472">Membrane</keyword>
<dbReference type="InterPro" id="IPR013324">
    <property type="entry name" value="RNA_pol_sigma_r3/r4-like"/>
</dbReference>
<keyword evidence="5" id="KW-0804">Transcription</keyword>
<keyword evidence="3" id="KW-0731">Sigma factor</keyword>
<evidence type="ECO:0000256" key="5">
    <source>
        <dbReference type="ARBA" id="ARBA00023163"/>
    </source>
</evidence>
<sequence>MSHRTARFVAALVPERELPTDAELLARFAAGRDAGAFELLVWRHAGLVLRVCRAALRDRHAAEDAAQAVFLALARQAGSVGRSGTAAGWLFRVSRRVSARAARRRVAVPVPASDLDALPAPDAPEPDRDAERAVQEEVARLPESHRAPVLLCFFEGLTHAEAARRLGVPVGTVAGRIARAKEVLAVRLTRRGLSLAVLPSAGVLIVPAFVSATAHIAVTFAAEGRVGVPGPVLELVNQELRVMALKRVLGGAAALVLVVAGACLSFGMSGPPEPPAATTPAPHVAAEKPPAPKVPAPVIGKAFAIAPITTDLQRQLIRGAGADSAVLLIVDSQTLLKDDKTLDVGALQIAEMRKGLRAFRRAKGQSVAHSAVHYPFGRDISGDSADALDFVLAGAARAEEFAPVTPLGYHTTHNRAFDFAKYIDPLNDVKEADAPEVGVGDERVVAYPVRTPLSKVLTDSVGGVFIVKTPIMCHGDAWQAEGLEASVRAALAKLKLAKGSRVNFSLNVRGRNAKAFGQLRLDCAAWAKDAGLELWQTSY</sequence>
<keyword evidence="10" id="KW-1185">Reference proteome</keyword>
<dbReference type="Pfam" id="PF04542">
    <property type="entry name" value="Sigma70_r2"/>
    <property type="match status" value="1"/>
</dbReference>
<dbReference type="InterPro" id="IPR036388">
    <property type="entry name" value="WH-like_DNA-bd_sf"/>
</dbReference>
<evidence type="ECO:0000256" key="3">
    <source>
        <dbReference type="ARBA" id="ARBA00023082"/>
    </source>
</evidence>
<keyword evidence="2" id="KW-0805">Transcription regulation</keyword>
<dbReference type="InterPro" id="IPR007627">
    <property type="entry name" value="RNA_pol_sigma70_r2"/>
</dbReference>
<dbReference type="NCBIfam" id="TIGR02937">
    <property type="entry name" value="sigma70-ECF"/>
    <property type="match status" value="1"/>
</dbReference>
<evidence type="ECO:0000313" key="10">
    <source>
        <dbReference type="Proteomes" id="UP001272242"/>
    </source>
</evidence>
<dbReference type="SUPFAM" id="SSF88659">
    <property type="entry name" value="Sigma3 and sigma4 domains of RNA polymerase sigma factors"/>
    <property type="match status" value="1"/>
</dbReference>
<evidence type="ECO:0000256" key="6">
    <source>
        <dbReference type="SAM" id="Phobius"/>
    </source>
</evidence>
<dbReference type="Gene3D" id="1.10.10.10">
    <property type="entry name" value="Winged helix-like DNA-binding domain superfamily/Winged helix DNA-binding domain"/>
    <property type="match status" value="1"/>
</dbReference>
<dbReference type="Pfam" id="PF08281">
    <property type="entry name" value="Sigma70_r4_2"/>
    <property type="match status" value="1"/>
</dbReference>
<keyword evidence="4" id="KW-0238">DNA-binding</keyword>
<evidence type="ECO:0000259" key="7">
    <source>
        <dbReference type="Pfam" id="PF04542"/>
    </source>
</evidence>
<comment type="caution">
    <text evidence="9">The sequence shown here is derived from an EMBL/GenBank/DDBJ whole genome shotgun (WGS) entry which is preliminary data.</text>
</comment>